<evidence type="ECO:0000256" key="2">
    <source>
        <dbReference type="ARBA" id="ARBA00022827"/>
    </source>
</evidence>
<dbReference type="InterPro" id="IPR036188">
    <property type="entry name" value="FAD/NAD-bd_sf"/>
</dbReference>
<dbReference type="SUPFAM" id="SSF51905">
    <property type="entry name" value="FAD/NAD(P)-binding domain"/>
    <property type="match status" value="2"/>
</dbReference>
<dbReference type="HOGENOM" id="CLU_019225_1_0_1"/>
<gene>
    <name evidence="4" type="ORF">BBA_07421</name>
</gene>
<keyword evidence="5" id="KW-1185">Reference proteome</keyword>
<dbReference type="PRINTS" id="PR00370">
    <property type="entry name" value="FMOXYGENASE"/>
</dbReference>
<dbReference type="GeneID" id="19890433"/>
<dbReference type="InParanoid" id="J4UJ67"/>
<evidence type="ECO:0000256" key="3">
    <source>
        <dbReference type="ARBA" id="ARBA00023002"/>
    </source>
</evidence>
<keyword evidence="3" id="KW-0560">Oxidoreductase</keyword>
<dbReference type="Gene3D" id="3.50.50.60">
    <property type="entry name" value="FAD/NAD(P)-binding domain"/>
    <property type="match status" value="1"/>
</dbReference>
<dbReference type="Proteomes" id="UP000002762">
    <property type="component" value="Unassembled WGS sequence"/>
</dbReference>
<name>J4UJ67_BEAB2</name>
<keyword evidence="2" id="KW-0274">FAD</keyword>
<evidence type="ECO:0000313" key="5">
    <source>
        <dbReference type="Proteomes" id="UP000002762"/>
    </source>
</evidence>
<dbReference type="GO" id="GO:0050661">
    <property type="term" value="F:NADP binding"/>
    <property type="evidence" value="ECO:0007669"/>
    <property type="project" value="InterPro"/>
</dbReference>
<organism evidence="4 5">
    <name type="scientific">Beauveria bassiana (strain ARSEF 2860)</name>
    <name type="common">White muscardine disease fungus</name>
    <name type="synonym">Tritirachium shiotae</name>
    <dbReference type="NCBI Taxonomy" id="655819"/>
    <lineage>
        <taxon>Eukaryota</taxon>
        <taxon>Fungi</taxon>
        <taxon>Dikarya</taxon>
        <taxon>Ascomycota</taxon>
        <taxon>Pezizomycotina</taxon>
        <taxon>Sordariomycetes</taxon>
        <taxon>Hypocreomycetidae</taxon>
        <taxon>Hypocreales</taxon>
        <taxon>Cordycipitaceae</taxon>
        <taxon>Beauveria</taxon>
    </lineage>
</organism>
<dbReference type="EMBL" id="JH725173">
    <property type="protein sequence ID" value="EJP63777.1"/>
    <property type="molecule type" value="Genomic_DNA"/>
</dbReference>
<evidence type="ECO:0000256" key="1">
    <source>
        <dbReference type="ARBA" id="ARBA00022630"/>
    </source>
</evidence>
<dbReference type="GO" id="GO:0004497">
    <property type="term" value="F:monooxygenase activity"/>
    <property type="evidence" value="ECO:0007669"/>
    <property type="project" value="UniProtKB-KW"/>
</dbReference>
<proteinExistence type="predicted"/>
<dbReference type="InterPro" id="IPR050346">
    <property type="entry name" value="FMO-like"/>
</dbReference>
<accession>J4UJ67</accession>
<reference evidence="4 5" key="1">
    <citation type="journal article" date="2012" name="Sci. Rep.">
        <title>Genomic perspectives on the evolution of fungal entomopathogenicity in Beauveria bassiana.</title>
        <authorList>
            <person name="Xiao G."/>
            <person name="Ying S.H."/>
            <person name="Zheng P."/>
            <person name="Wang Z.L."/>
            <person name="Zhang S."/>
            <person name="Xie X.Q."/>
            <person name="Shang Y."/>
            <person name="St Leger R.J."/>
            <person name="Zhao G.P."/>
            <person name="Wang C."/>
            <person name="Feng M.G."/>
        </authorList>
    </citation>
    <scope>NUCLEOTIDE SEQUENCE [LARGE SCALE GENOMIC DNA]</scope>
    <source>
        <strain evidence="4 5">ARSEF 2860</strain>
    </source>
</reference>
<keyword evidence="1" id="KW-0285">Flavoprotein</keyword>
<dbReference type="AlphaFoldDB" id="J4UJ67"/>
<dbReference type="RefSeq" id="XP_008600740.1">
    <property type="nucleotide sequence ID" value="XM_008602518.1"/>
</dbReference>
<protein>
    <submittedName>
        <fullName evidence="4">Flavin-binding monooxygenase-like family protein</fullName>
    </submittedName>
</protein>
<sequence length="552" mass="61549">MPHFTADETANLDVAIIGAGWYGLTCAATILKLEPGYKVAVFDKYETVGGTWSKDRIYPNLVAQVEFGYFNYPSKPMPTAGKPTNNLVSGDMVWKYLNKFADDNDLKRHIRFSSWVSSVERNPAGGWKLTVNGQTIYAAKVICAAGITTQTNKPGFEITDNAIPVIHAVDIAKNVVNFEKKENDHFVLLGAAKSAIIRDNGSGPMPIMPSKLLGKNTITVGSNRLMNYLSPSLMTTDTWLGSFFHRTMIGRWLTRSSWGFITSQADNAAGFGGNAGKVEGLKPELEDNSCFWCESSLGLITMEDFWSTLKKGDIRIVRDQVSRADESGVTLKKTAERINADFVIYATGWGDHFSFFSPELKNELGLPLYDGPAPVKPAAKEYPFGFPAGDPWSSHDKAADDILAQKIPLLAAGPKDYNSWKREAGRKMTARRWRLRPPYLSCNLYGPLPSLWAVAYLLGEVNLPSEEDMVKEIAEWNAWTRRRYGAVGERYPYALFDWIVYLDRLLKDLGVKSQRNGNALVDFFKPYGPQSYHGVIEEYMAVRPQKVEASPL</sequence>
<evidence type="ECO:0000313" key="4">
    <source>
        <dbReference type="EMBL" id="EJP63777.1"/>
    </source>
</evidence>
<dbReference type="InterPro" id="IPR000960">
    <property type="entry name" value="Flavin_mOase"/>
</dbReference>
<dbReference type="Pfam" id="PF13738">
    <property type="entry name" value="Pyr_redox_3"/>
    <property type="match status" value="1"/>
</dbReference>
<dbReference type="GO" id="GO:0050660">
    <property type="term" value="F:flavin adenine dinucleotide binding"/>
    <property type="evidence" value="ECO:0007669"/>
    <property type="project" value="InterPro"/>
</dbReference>
<keyword evidence="4" id="KW-0503">Monooxygenase</keyword>
<dbReference type="PANTHER" id="PTHR23023">
    <property type="entry name" value="DIMETHYLANILINE MONOOXYGENASE"/>
    <property type="match status" value="1"/>
</dbReference>